<reference evidence="2" key="1">
    <citation type="journal article" date="2024" name="IScience">
        <title>Strigolactones Initiate the Formation of Haustorium-like Structures in Castilleja.</title>
        <authorList>
            <person name="Buerger M."/>
            <person name="Peterson D."/>
            <person name="Chory J."/>
        </authorList>
    </citation>
    <scope>NUCLEOTIDE SEQUENCE [LARGE SCALE GENOMIC DNA]</scope>
</reference>
<name>A0ABD3EH46_9LAMI</name>
<dbReference type="Proteomes" id="UP001632038">
    <property type="component" value="Unassembled WGS sequence"/>
</dbReference>
<evidence type="ECO:0000313" key="1">
    <source>
        <dbReference type="EMBL" id="KAL3653601.1"/>
    </source>
</evidence>
<sequence length="63" mass="7516">MLVRWAIHKFHEIGTLVVFEFVPVRDPNKLIEMWKMFLVAMTCVEENPKMRPEMCHVLKMITA</sequence>
<keyword evidence="2" id="KW-1185">Reference proteome</keyword>
<gene>
    <name evidence="1" type="ORF">CASFOL_003282</name>
</gene>
<protein>
    <submittedName>
        <fullName evidence="1">Uncharacterized protein</fullName>
    </submittedName>
</protein>
<evidence type="ECO:0000313" key="2">
    <source>
        <dbReference type="Proteomes" id="UP001632038"/>
    </source>
</evidence>
<accession>A0ABD3EH46</accession>
<comment type="caution">
    <text evidence="1">The sequence shown here is derived from an EMBL/GenBank/DDBJ whole genome shotgun (WGS) entry which is preliminary data.</text>
</comment>
<dbReference type="EMBL" id="JAVIJP010000005">
    <property type="protein sequence ID" value="KAL3653601.1"/>
    <property type="molecule type" value="Genomic_DNA"/>
</dbReference>
<organism evidence="1 2">
    <name type="scientific">Castilleja foliolosa</name>
    <dbReference type="NCBI Taxonomy" id="1961234"/>
    <lineage>
        <taxon>Eukaryota</taxon>
        <taxon>Viridiplantae</taxon>
        <taxon>Streptophyta</taxon>
        <taxon>Embryophyta</taxon>
        <taxon>Tracheophyta</taxon>
        <taxon>Spermatophyta</taxon>
        <taxon>Magnoliopsida</taxon>
        <taxon>eudicotyledons</taxon>
        <taxon>Gunneridae</taxon>
        <taxon>Pentapetalae</taxon>
        <taxon>asterids</taxon>
        <taxon>lamiids</taxon>
        <taxon>Lamiales</taxon>
        <taxon>Orobanchaceae</taxon>
        <taxon>Pedicularideae</taxon>
        <taxon>Castillejinae</taxon>
        <taxon>Castilleja</taxon>
    </lineage>
</organism>
<proteinExistence type="predicted"/>
<dbReference type="AlphaFoldDB" id="A0ABD3EH46"/>